<evidence type="ECO:0000313" key="9">
    <source>
        <dbReference type="Proteomes" id="UP000887578"/>
    </source>
</evidence>
<dbReference type="WBParaSite" id="PDA_v2.g173.t1">
    <property type="protein sequence ID" value="PDA_v2.g173.t1"/>
    <property type="gene ID" value="PDA_v2.g173"/>
</dbReference>
<dbReference type="PROSITE" id="PS50942">
    <property type="entry name" value="ENTH"/>
    <property type="match status" value="1"/>
</dbReference>
<dbReference type="Gene3D" id="1.20.1410.10">
    <property type="entry name" value="I/LWEQ domain"/>
    <property type="match status" value="1"/>
</dbReference>
<dbReference type="SUPFAM" id="SSF57997">
    <property type="entry name" value="Tropomyosin"/>
    <property type="match status" value="1"/>
</dbReference>
<sequence length="1017" mass="114465">MQFRASQQLLGSSRGNSGNNRNDSSESTFSRSSEKGSKNFFGSLIDFNSSDRDSFHKSQLTAIQKVLNDQDAPLKQKHARVLIVGTHKERSAQVFWNTVSNTALEKHPIVTWKFCHLLHKLIRDGHRNVTSDSYKFKNRLVQLGNFWQHLRTSGYGGANFSYCNALVKRLEFHNKVSFTHLTVQLGNFWQHLRTSGYGGANFSYCNALVKRLEFHHRHGSIPGSFELTAPQIAVLSQDVNDAFELTIELLDQLDSLLELKNSVTSTMDSLRWSSLILQGQCLLAPLVLVIIDTSKIYDITVKLLFKLHSQLPADVLAGHRSRFNTAYRGLKKFYDEASGLQYFQYLVSITPLPSDPPNFLSANGMDTYQSPQAFLHNEGSSEGGDTPPDSQSMADESLIVDLDFAQPVATPAPPSKDSKDLQIEQLERDNMILRQQQEKLIQEAKSRIGDYENSLQSLHSDRDYWKERHAELQEESQRYRQTLEQNQQNSQNSQELQHKLAEKDEQYLKLKGAYTTFRSEHLQALRDISELTKKTKTFEEAEARHEEEIRKLKQQILEAEQDRRVFEQKAKTTATSVDEMESSLALSQIEIENLNKKLMEAESNHSKNMAELKDSINNLFTSICISILKLLDEAGDDLHNATSITYPSHLIANALISDIELLHKITPIIKEEKISNELCEYLPLFGHRISNTIVNAAAAAYTASIEKYDGVNEVCKQLLQSTQTFMKDLKELNFEKVVSKSLPEVEEKLQNLSNTISKLPTLSGDIDAEQVGAELESEMDRVNKAIFDAVQMIEALQKKSRENATGVRMEVNDKILDSCNDLISAIRILVARSRDVQEEIVQQGKGTASPKEFYKRNHQWTEGLLSAAKAVGGAATYLVQCADGVVTNNGKFENLIIAAQEVAASVAQLYVSSRVKADKDSKKMGELGVASKSVNKCTATVVATVKSGQLDLADKALDFTNLSLHEAKKLEMESQVRTLELEAELERERIRLAGLRKKHYHLASLVSQENGSRQFKS</sequence>
<dbReference type="InterPro" id="IPR030224">
    <property type="entry name" value="Sla2_fam"/>
</dbReference>
<comment type="similarity">
    <text evidence="2">Belongs to the SLA2 family.</text>
</comment>
<dbReference type="SMART" id="SM00273">
    <property type="entry name" value="ENTH"/>
    <property type="match status" value="1"/>
</dbReference>
<keyword evidence="4" id="KW-0009">Actin-binding</keyword>
<dbReference type="Pfam" id="PF07651">
    <property type="entry name" value="ANTH"/>
    <property type="match status" value="2"/>
</dbReference>
<evidence type="ECO:0000259" key="8">
    <source>
        <dbReference type="PROSITE" id="PS50945"/>
    </source>
</evidence>
<dbReference type="GO" id="GO:0080025">
    <property type="term" value="F:phosphatidylinositol-3,5-bisphosphate binding"/>
    <property type="evidence" value="ECO:0007669"/>
    <property type="project" value="TreeGrafter"/>
</dbReference>
<proteinExistence type="inferred from homology"/>
<feature type="coiled-coil region" evidence="5">
    <location>
        <begin position="962"/>
        <end position="998"/>
    </location>
</feature>
<dbReference type="Gene3D" id="1.20.5.1700">
    <property type="match status" value="1"/>
</dbReference>
<reference evidence="10" key="1">
    <citation type="submission" date="2022-11" db="UniProtKB">
        <authorList>
            <consortium name="WormBaseParasite"/>
        </authorList>
    </citation>
    <scope>IDENTIFICATION</scope>
</reference>
<feature type="compositionally biased region" description="Low complexity" evidence="6">
    <location>
        <begin position="1"/>
        <end position="31"/>
    </location>
</feature>
<dbReference type="SUPFAM" id="SSF109885">
    <property type="entry name" value="I/LWEQ domain"/>
    <property type="match status" value="1"/>
</dbReference>
<dbReference type="GO" id="GO:0032051">
    <property type="term" value="F:clathrin light chain binding"/>
    <property type="evidence" value="ECO:0007669"/>
    <property type="project" value="TreeGrafter"/>
</dbReference>
<feature type="domain" description="I/LWEQ" evidence="8">
    <location>
        <begin position="763"/>
        <end position="1003"/>
    </location>
</feature>
<dbReference type="Pfam" id="PF01608">
    <property type="entry name" value="I_LWEQ"/>
    <property type="match status" value="1"/>
</dbReference>
<evidence type="ECO:0000256" key="5">
    <source>
        <dbReference type="SAM" id="Coils"/>
    </source>
</evidence>
<dbReference type="InterPro" id="IPR008942">
    <property type="entry name" value="ENTH_VHS"/>
</dbReference>
<evidence type="ECO:0000313" key="10">
    <source>
        <dbReference type="WBParaSite" id="PDA_v2.g173.t1"/>
    </source>
</evidence>
<evidence type="ECO:0000256" key="6">
    <source>
        <dbReference type="SAM" id="MobiDB-lite"/>
    </source>
</evidence>
<feature type="region of interest" description="Disordered" evidence="6">
    <location>
        <begin position="374"/>
        <end position="393"/>
    </location>
</feature>
<dbReference type="GO" id="GO:0051015">
    <property type="term" value="F:actin filament binding"/>
    <property type="evidence" value="ECO:0007669"/>
    <property type="project" value="TreeGrafter"/>
</dbReference>
<dbReference type="InterPro" id="IPR011417">
    <property type="entry name" value="ANTH_dom"/>
</dbReference>
<dbReference type="FunFam" id="1.25.40.90:FF:000012">
    <property type="entry name" value="Huntingtin interacting protein 1-related"/>
    <property type="match status" value="1"/>
</dbReference>
<dbReference type="CDD" id="cd17006">
    <property type="entry name" value="ANTH_N_HIP1_like"/>
    <property type="match status" value="1"/>
</dbReference>
<dbReference type="GO" id="GO:0030136">
    <property type="term" value="C:clathrin-coated vesicle"/>
    <property type="evidence" value="ECO:0007669"/>
    <property type="project" value="TreeGrafter"/>
</dbReference>
<dbReference type="GO" id="GO:0035615">
    <property type="term" value="F:clathrin adaptor activity"/>
    <property type="evidence" value="ECO:0007669"/>
    <property type="project" value="TreeGrafter"/>
</dbReference>
<keyword evidence="9" id="KW-1185">Reference proteome</keyword>
<dbReference type="InterPro" id="IPR013809">
    <property type="entry name" value="ENTH"/>
</dbReference>
<dbReference type="Gene3D" id="1.25.40.90">
    <property type="match status" value="1"/>
</dbReference>
<evidence type="ECO:0000256" key="2">
    <source>
        <dbReference type="ARBA" id="ARBA00010135"/>
    </source>
</evidence>
<dbReference type="FunFam" id="1.20.1410.10:FF:000006">
    <property type="entry name" value="Huntingtin interacting protein"/>
    <property type="match status" value="1"/>
</dbReference>
<dbReference type="SUPFAM" id="SSF48464">
    <property type="entry name" value="ENTH/VHS domain"/>
    <property type="match status" value="1"/>
</dbReference>
<evidence type="ECO:0000259" key="7">
    <source>
        <dbReference type="PROSITE" id="PS50942"/>
    </source>
</evidence>
<dbReference type="SMART" id="SM00307">
    <property type="entry name" value="ILWEQ"/>
    <property type="match status" value="1"/>
</dbReference>
<feature type="coiled-coil region" evidence="5">
    <location>
        <begin position="416"/>
        <end position="611"/>
    </location>
</feature>
<dbReference type="GO" id="GO:0007015">
    <property type="term" value="P:actin filament organization"/>
    <property type="evidence" value="ECO:0007669"/>
    <property type="project" value="TreeGrafter"/>
</dbReference>
<comment type="subcellular location">
    <subcellularLocation>
        <location evidence="1">Cytoplasm</location>
    </subcellularLocation>
</comment>
<dbReference type="InterPro" id="IPR002558">
    <property type="entry name" value="ILWEQ_dom"/>
</dbReference>
<dbReference type="GO" id="GO:0043325">
    <property type="term" value="F:phosphatidylinositol-3,4-bisphosphate binding"/>
    <property type="evidence" value="ECO:0007669"/>
    <property type="project" value="TreeGrafter"/>
</dbReference>
<keyword evidence="5" id="KW-0175">Coiled coil</keyword>
<organism evidence="9 10">
    <name type="scientific">Panagrolaimus davidi</name>
    <dbReference type="NCBI Taxonomy" id="227884"/>
    <lineage>
        <taxon>Eukaryota</taxon>
        <taxon>Metazoa</taxon>
        <taxon>Ecdysozoa</taxon>
        <taxon>Nematoda</taxon>
        <taxon>Chromadorea</taxon>
        <taxon>Rhabditida</taxon>
        <taxon>Tylenchina</taxon>
        <taxon>Panagrolaimomorpha</taxon>
        <taxon>Panagrolaimoidea</taxon>
        <taxon>Panagrolaimidae</taxon>
        <taxon>Panagrolaimus</taxon>
    </lineage>
</organism>
<accession>A0A914PMW5</accession>
<feature type="domain" description="ENTH" evidence="7">
    <location>
        <begin position="51"/>
        <end position="180"/>
    </location>
</feature>
<protein>
    <submittedName>
        <fullName evidence="10">Huntingtin-interacting protein 1</fullName>
    </submittedName>
</protein>
<dbReference type="PANTHER" id="PTHR10407">
    <property type="entry name" value="HUNTINGTIN INTERACTING PROTEIN 1"/>
    <property type="match status" value="1"/>
</dbReference>
<dbReference type="Proteomes" id="UP000887578">
    <property type="component" value="Unplaced"/>
</dbReference>
<dbReference type="PROSITE" id="PS50945">
    <property type="entry name" value="I_LWEQ"/>
    <property type="match status" value="1"/>
</dbReference>
<dbReference type="GO" id="GO:0006897">
    <property type="term" value="P:endocytosis"/>
    <property type="evidence" value="ECO:0007669"/>
    <property type="project" value="InterPro"/>
</dbReference>
<keyword evidence="3" id="KW-0963">Cytoplasm</keyword>
<evidence type="ECO:0000256" key="4">
    <source>
        <dbReference type="ARBA" id="ARBA00023203"/>
    </source>
</evidence>
<feature type="region of interest" description="Disordered" evidence="6">
    <location>
        <begin position="1"/>
        <end position="35"/>
    </location>
</feature>
<evidence type="ECO:0000256" key="3">
    <source>
        <dbReference type="ARBA" id="ARBA00022490"/>
    </source>
</evidence>
<dbReference type="GO" id="GO:0048268">
    <property type="term" value="P:clathrin coat assembly"/>
    <property type="evidence" value="ECO:0007669"/>
    <property type="project" value="TreeGrafter"/>
</dbReference>
<dbReference type="PANTHER" id="PTHR10407:SF15">
    <property type="entry name" value="HUNTINGTIN INTERACTING PROTEIN 1"/>
    <property type="match status" value="1"/>
</dbReference>
<dbReference type="InterPro" id="IPR035964">
    <property type="entry name" value="I/LWEQ_dom_sf"/>
</dbReference>
<name>A0A914PMW5_9BILA</name>
<dbReference type="AlphaFoldDB" id="A0A914PMW5"/>
<evidence type="ECO:0000256" key="1">
    <source>
        <dbReference type="ARBA" id="ARBA00004496"/>
    </source>
</evidence>
<dbReference type="GO" id="GO:0030864">
    <property type="term" value="C:cortical actin cytoskeleton"/>
    <property type="evidence" value="ECO:0007669"/>
    <property type="project" value="TreeGrafter"/>
</dbReference>